<dbReference type="EMBL" id="AP026798">
    <property type="protein sequence ID" value="BDR52273.1"/>
    <property type="molecule type" value="Genomic_DNA"/>
</dbReference>
<gene>
    <name evidence="2" type="ORF">KIM372_01800</name>
</gene>
<accession>A0ABN6S9Z7</accession>
<name>A0ABN6S9Z7_9BIFI</name>
<dbReference type="SUPFAM" id="SSF52980">
    <property type="entry name" value="Restriction endonuclease-like"/>
    <property type="match status" value="1"/>
</dbReference>
<keyword evidence="3" id="KW-1185">Reference proteome</keyword>
<evidence type="ECO:0000313" key="2">
    <source>
        <dbReference type="EMBL" id="BDR52273.1"/>
    </source>
</evidence>
<dbReference type="InterPro" id="IPR011335">
    <property type="entry name" value="Restrct_endonuc-II-like"/>
</dbReference>
<dbReference type="Proteomes" id="UP001321766">
    <property type="component" value="Chromosome"/>
</dbReference>
<dbReference type="PANTHER" id="PTHR43566:SF2">
    <property type="entry name" value="DUF4143 DOMAIN-CONTAINING PROTEIN"/>
    <property type="match status" value="1"/>
</dbReference>
<sequence length="130" mass="14697">MQTLLSKGRDPQQDPFAFGGLLESFVVNQIVPAAQWSRTHPDCFYWRESGAKPKEVDLVLAHRGQLVCIEVKSASTVTREDFKGLAALARDPRFHRGYLVYTGSTIMRWPGNLWALPVSALWHPAAFERE</sequence>
<dbReference type="PANTHER" id="PTHR43566">
    <property type="entry name" value="CONSERVED PROTEIN"/>
    <property type="match status" value="1"/>
</dbReference>
<proteinExistence type="predicted"/>
<protein>
    <recommendedName>
        <fullName evidence="1">DUF4143 domain-containing protein</fullName>
    </recommendedName>
</protein>
<evidence type="ECO:0000259" key="1">
    <source>
        <dbReference type="Pfam" id="PF13635"/>
    </source>
</evidence>
<dbReference type="Pfam" id="PF13635">
    <property type="entry name" value="DUF4143"/>
    <property type="match status" value="1"/>
</dbReference>
<dbReference type="InterPro" id="IPR025420">
    <property type="entry name" value="DUF4143"/>
</dbReference>
<feature type="domain" description="DUF4143" evidence="1">
    <location>
        <begin position="12"/>
        <end position="73"/>
    </location>
</feature>
<organism evidence="2 3">
    <name type="scientific">Bombiscardovia nodaiensis</name>
    <dbReference type="NCBI Taxonomy" id="2932181"/>
    <lineage>
        <taxon>Bacteria</taxon>
        <taxon>Bacillati</taxon>
        <taxon>Actinomycetota</taxon>
        <taxon>Actinomycetes</taxon>
        <taxon>Bifidobacteriales</taxon>
        <taxon>Bifidobacteriaceae</taxon>
        <taxon>Bombiscardovia</taxon>
    </lineage>
</organism>
<evidence type="ECO:0000313" key="3">
    <source>
        <dbReference type="Proteomes" id="UP001321766"/>
    </source>
</evidence>
<reference evidence="2 3" key="1">
    <citation type="journal article" date="2023" name="Microbiol. Spectr.">
        <title>Symbiosis of Carpenter Bees with Uncharacterized Lactic Acid Bacteria Showing NAD Auxotrophy.</title>
        <authorList>
            <person name="Kawasaki S."/>
            <person name="Ozawa K."/>
            <person name="Mori T."/>
            <person name="Yamamoto A."/>
            <person name="Ito M."/>
            <person name="Ohkuma M."/>
            <person name="Sakamoto M."/>
            <person name="Matsutani M."/>
        </authorList>
    </citation>
    <scope>NUCLEOTIDE SEQUENCE [LARGE SCALE GENOMIC DNA]</scope>
    <source>
        <strain evidence="2 3">Kim37-2</strain>
    </source>
</reference>